<dbReference type="Proteomes" id="UP001231518">
    <property type="component" value="Chromosome 17"/>
</dbReference>
<comment type="subunit">
    <text evidence="1">Self-associates forming complexes of several hundred monomers.</text>
</comment>
<comment type="function">
    <text evidence="5">Involved in transvection phenomena (= synapsis-dependent gene expression), where the synaptic pairing of chromosomes carrying genes with which zeste interacts influences the expression of these genes. Zeste binds to DNA and stimulates transcription from a nearby promoter.</text>
</comment>
<evidence type="ECO:0000256" key="5">
    <source>
        <dbReference type="ARBA" id="ARBA00025466"/>
    </source>
</evidence>
<evidence type="ECO:0000256" key="4">
    <source>
        <dbReference type="ARBA" id="ARBA00023163"/>
    </source>
</evidence>
<dbReference type="Pfam" id="PF13873">
    <property type="entry name" value="Myb_DNA-bind_5"/>
    <property type="match status" value="1"/>
</dbReference>
<dbReference type="InterPro" id="IPR028002">
    <property type="entry name" value="Myb_DNA-bind_5"/>
</dbReference>
<protein>
    <recommendedName>
        <fullName evidence="2">Regulatory protein zeste</fullName>
    </recommendedName>
</protein>
<evidence type="ECO:0000313" key="8">
    <source>
        <dbReference type="Proteomes" id="UP001231518"/>
    </source>
</evidence>
<evidence type="ECO:0000256" key="2">
    <source>
        <dbReference type="ARBA" id="ARBA00016807"/>
    </source>
</evidence>
<proteinExistence type="predicted"/>
<dbReference type="AlphaFoldDB" id="A0AAD7YF69"/>
<evidence type="ECO:0000256" key="1">
    <source>
        <dbReference type="ARBA" id="ARBA00011764"/>
    </source>
</evidence>
<accession>A0AAD7YF69</accession>
<comment type="caution">
    <text evidence="7">The sequence shown here is derived from an EMBL/GenBank/DDBJ whole genome shotgun (WGS) entry which is preliminary data.</text>
</comment>
<reference evidence="7" key="1">
    <citation type="submission" date="2023-03" db="EMBL/GenBank/DDBJ databases">
        <title>Chromosome-level genomes of two armyworms, Mythimna separata and Mythimna loreyi, provide insights into the biosynthesis and reception of sex pheromones.</title>
        <authorList>
            <person name="Zhao H."/>
        </authorList>
    </citation>
    <scope>NUCLEOTIDE SEQUENCE</scope>
    <source>
        <strain evidence="7">BeijingLab</strain>
        <tissue evidence="7">Pupa</tissue>
    </source>
</reference>
<keyword evidence="8" id="KW-1185">Reference proteome</keyword>
<name>A0AAD7YF69_MYTSE</name>
<gene>
    <name evidence="7" type="ORF">PYW07_005369</name>
</gene>
<sequence>MDRKRQRGIYVTVKQKKKLVELMAKHPELISGKVTQDFNYRDSQQLWHTITNECNSIPGARKSWRQWRKTWHDLRSKTKKRQAETNGQLPSLASMLTPAEQEALGLKNVSSTTNQSTEFIPLEDNNDPDSLDIAVESNDSYSDAESVPEEKVFTDPHEVNKEKMEFKRIMEI</sequence>
<keyword evidence="4" id="KW-0804">Transcription</keyword>
<evidence type="ECO:0000313" key="7">
    <source>
        <dbReference type="EMBL" id="KAJ8712527.1"/>
    </source>
</evidence>
<evidence type="ECO:0000259" key="6">
    <source>
        <dbReference type="Pfam" id="PF13873"/>
    </source>
</evidence>
<feature type="domain" description="Myb/SANT-like DNA-binding" evidence="6">
    <location>
        <begin position="9"/>
        <end position="82"/>
    </location>
</feature>
<evidence type="ECO:0000256" key="3">
    <source>
        <dbReference type="ARBA" id="ARBA00023015"/>
    </source>
</evidence>
<keyword evidence="3" id="KW-0805">Transcription regulation</keyword>
<dbReference type="EMBL" id="JARGEI010000021">
    <property type="protein sequence ID" value="KAJ8712527.1"/>
    <property type="molecule type" value="Genomic_DNA"/>
</dbReference>
<organism evidence="7 8">
    <name type="scientific">Mythimna separata</name>
    <name type="common">Oriental armyworm</name>
    <name type="synonym">Pseudaletia separata</name>
    <dbReference type="NCBI Taxonomy" id="271217"/>
    <lineage>
        <taxon>Eukaryota</taxon>
        <taxon>Metazoa</taxon>
        <taxon>Ecdysozoa</taxon>
        <taxon>Arthropoda</taxon>
        <taxon>Hexapoda</taxon>
        <taxon>Insecta</taxon>
        <taxon>Pterygota</taxon>
        <taxon>Neoptera</taxon>
        <taxon>Endopterygota</taxon>
        <taxon>Lepidoptera</taxon>
        <taxon>Glossata</taxon>
        <taxon>Ditrysia</taxon>
        <taxon>Noctuoidea</taxon>
        <taxon>Noctuidae</taxon>
        <taxon>Noctuinae</taxon>
        <taxon>Hadenini</taxon>
        <taxon>Mythimna</taxon>
    </lineage>
</organism>